<evidence type="ECO:0000256" key="7">
    <source>
        <dbReference type="ARBA" id="ARBA00023172"/>
    </source>
</evidence>
<evidence type="ECO:0000256" key="6">
    <source>
        <dbReference type="ARBA" id="ARBA00023125"/>
    </source>
</evidence>
<feature type="domain" description="Transposase putative helix-turn-helix" evidence="11">
    <location>
        <begin position="17"/>
        <end position="59"/>
    </location>
</feature>
<dbReference type="Pfam" id="PF12323">
    <property type="entry name" value="HTH_OrfB_IS605"/>
    <property type="match status" value="1"/>
</dbReference>
<evidence type="ECO:0000256" key="3">
    <source>
        <dbReference type="ARBA" id="ARBA00022578"/>
    </source>
</evidence>
<dbReference type="InterPro" id="IPR001959">
    <property type="entry name" value="Transposase"/>
</dbReference>
<evidence type="ECO:0000256" key="2">
    <source>
        <dbReference type="ARBA" id="ARBA00011044"/>
    </source>
</evidence>
<keyword evidence="3" id="KW-0815">Transposition</keyword>
<evidence type="ECO:0000313" key="12">
    <source>
        <dbReference type="EMBL" id="GES16478.1"/>
    </source>
</evidence>
<dbReference type="PANTHER" id="PTHR30405">
    <property type="entry name" value="TRANSPOSASE"/>
    <property type="match status" value="1"/>
</dbReference>
<dbReference type="AlphaFoldDB" id="A0A5M3XEH9"/>
<sequence length="439" mass="48910">MTVSGYVRLVWRGGRVRLRYNYRLYPDASQRQTLARLFGCVRVVWNDALAKRKAARKAGLPWIGGGDLQKICITAAKRTPEREWLGEVSPVPLQQSLRDLDQAYRNFFDSVSGKRRGPRMGLPVFKSRRDRRQSARFTRTAFRLPGDGTLYLAKIGKVEVRWSRELPAAPSSVTVIQDAAGRYFASFVIEVQDAGQVLPNAEAEIGIDLGLTHYAVLSDGTKIANPRWLRRRARRLARLQRALSRKQKGSKNRERARIAVARQHAKVADARRDFLHQTSTAIIRENQTVVIEDLAVRGLVRGRLAKSVSDASWGGFRTLLGGKAARYGRRLVTVGRWFPSSQLCPCCGWRNGKVPLEVREWDCPSCGERHDRDLAAALNILAEGIRLREQVAVASPAGGRQDMVAAGLADTRNDCRGRVRPGEAIPTLAPPATYDAQAA</sequence>
<comment type="caution">
    <text evidence="12">The sequence shown here is derived from an EMBL/GenBank/DDBJ whole genome shotgun (WGS) entry which is preliminary data.</text>
</comment>
<dbReference type="InterPro" id="IPR051399">
    <property type="entry name" value="RNA-guided_DNA_endo/Transpos"/>
</dbReference>
<evidence type="ECO:0000259" key="9">
    <source>
        <dbReference type="Pfam" id="PF01385"/>
    </source>
</evidence>
<dbReference type="PANTHER" id="PTHR30405:SF25">
    <property type="entry name" value="RNA-GUIDED DNA ENDONUCLEASE INSQ-RELATED"/>
    <property type="match status" value="1"/>
</dbReference>
<gene>
    <name evidence="12" type="ORF">Amac_100760</name>
</gene>
<comment type="similarity">
    <text evidence="2">In the N-terminal section; belongs to the transposase 2 family.</text>
</comment>
<accession>A0A5M3XEH9</accession>
<proteinExistence type="inferred from homology"/>
<feature type="region of interest" description="Disordered" evidence="8">
    <location>
        <begin position="420"/>
        <end position="439"/>
    </location>
</feature>
<dbReference type="Proteomes" id="UP000331127">
    <property type="component" value="Unassembled WGS sequence"/>
</dbReference>
<keyword evidence="5" id="KW-0862">Zinc</keyword>
<feature type="domain" description="Cas12f1-like TNB" evidence="10">
    <location>
        <begin position="313"/>
        <end position="380"/>
    </location>
</feature>
<organism evidence="12 13">
    <name type="scientific">Acrocarpospora macrocephala</name>
    <dbReference type="NCBI Taxonomy" id="150177"/>
    <lineage>
        <taxon>Bacteria</taxon>
        <taxon>Bacillati</taxon>
        <taxon>Actinomycetota</taxon>
        <taxon>Actinomycetes</taxon>
        <taxon>Streptosporangiales</taxon>
        <taxon>Streptosporangiaceae</taxon>
        <taxon>Acrocarpospora</taxon>
    </lineage>
</organism>
<keyword evidence="7" id="KW-0233">DNA recombination</keyword>
<comment type="similarity">
    <text evidence="1">In the C-terminal section; belongs to the transposase 35 family.</text>
</comment>
<evidence type="ECO:0000256" key="1">
    <source>
        <dbReference type="ARBA" id="ARBA00008761"/>
    </source>
</evidence>
<evidence type="ECO:0000256" key="5">
    <source>
        <dbReference type="ARBA" id="ARBA00022833"/>
    </source>
</evidence>
<evidence type="ECO:0000259" key="10">
    <source>
        <dbReference type="Pfam" id="PF07282"/>
    </source>
</evidence>
<reference evidence="12 13" key="1">
    <citation type="submission" date="2019-10" db="EMBL/GenBank/DDBJ databases">
        <title>Whole genome shotgun sequence of Acrocarpospora macrocephala NBRC 16266.</title>
        <authorList>
            <person name="Ichikawa N."/>
            <person name="Kimura A."/>
            <person name="Kitahashi Y."/>
            <person name="Komaki H."/>
            <person name="Oguchi A."/>
        </authorList>
    </citation>
    <scope>NUCLEOTIDE SEQUENCE [LARGE SCALE GENOMIC DNA]</scope>
    <source>
        <strain evidence="12 13">NBRC 16266</strain>
    </source>
</reference>
<name>A0A5M3XEH9_9ACTN</name>
<dbReference type="GO" id="GO:0032196">
    <property type="term" value="P:transposition"/>
    <property type="evidence" value="ECO:0007669"/>
    <property type="project" value="UniProtKB-KW"/>
</dbReference>
<keyword evidence="13" id="KW-1185">Reference proteome</keyword>
<feature type="domain" description="Probable transposase IS891/IS1136/IS1341" evidence="9">
    <location>
        <begin position="187"/>
        <end position="301"/>
    </location>
</feature>
<evidence type="ECO:0000313" key="13">
    <source>
        <dbReference type="Proteomes" id="UP000331127"/>
    </source>
</evidence>
<dbReference type="InterPro" id="IPR010095">
    <property type="entry name" value="Cas12f1-like_TNB"/>
</dbReference>
<dbReference type="NCBIfam" id="TIGR01766">
    <property type="entry name" value="IS200/IS605 family accessory protein TnpB-like domain"/>
    <property type="match status" value="1"/>
</dbReference>
<dbReference type="GO" id="GO:0003677">
    <property type="term" value="F:DNA binding"/>
    <property type="evidence" value="ECO:0007669"/>
    <property type="project" value="UniProtKB-KW"/>
</dbReference>
<dbReference type="Pfam" id="PF07282">
    <property type="entry name" value="Cas12f1-like_TNB"/>
    <property type="match status" value="1"/>
</dbReference>
<evidence type="ECO:0000259" key="11">
    <source>
        <dbReference type="Pfam" id="PF12323"/>
    </source>
</evidence>
<dbReference type="GO" id="GO:0006310">
    <property type="term" value="P:DNA recombination"/>
    <property type="evidence" value="ECO:0007669"/>
    <property type="project" value="UniProtKB-KW"/>
</dbReference>
<dbReference type="NCBIfam" id="NF040570">
    <property type="entry name" value="guided_TnpB"/>
    <property type="match status" value="1"/>
</dbReference>
<dbReference type="Pfam" id="PF01385">
    <property type="entry name" value="OrfB_IS605"/>
    <property type="match status" value="1"/>
</dbReference>
<dbReference type="InterPro" id="IPR021027">
    <property type="entry name" value="Transposase_put_HTH"/>
</dbReference>
<evidence type="ECO:0000256" key="8">
    <source>
        <dbReference type="SAM" id="MobiDB-lite"/>
    </source>
</evidence>
<dbReference type="EMBL" id="BLAE01000102">
    <property type="protein sequence ID" value="GES16478.1"/>
    <property type="molecule type" value="Genomic_DNA"/>
</dbReference>
<keyword evidence="6" id="KW-0238">DNA-binding</keyword>
<evidence type="ECO:0000256" key="4">
    <source>
        <dbReference type="ARBA" id="ARBA00022723"/>
    </source>
</evidence>
<dbReference type="GO" id="GO:0046872">
    <property type="term" value="F:metal ion binding"/>
    <property type="evidence" value="ECO:0007669"/>
    <property type="project" value="UniProtKB-KW"/>
</dbReference>
<keyword evidence="4" id="KW-0479">Metal-binding</keyword>
<protein>
    <submittedName>
        <fullName evidence="12">Transposase</fullName>
    </submittedName>
</protein>